<proteinExistence type="predicted"/>
<feature type="non-terminal residue" evidence="1">
    <location>
        <position position="1"/>
    </location>
</feature>
<dbReference type="Proteomes" id="UP000030671">
    <property type="component" value="Unassembled WGS sequence"/>
</dbReference>
<dbReference type="InParanoid" id="W4JRF5"/>
<organism evidence="1 2">
    <name type="scientific">Heterobasidion irregulare (strain TC 32-1)</name>
    <dbReference type="NCBI Taxonomy" id="747525"/>
    <lineage>
        <taxon>Eukaryota</taxon>
        <taxon>Fungi</taxon>
        <taxon>Dikarya</taxon>
        <taxon>Basidiomycota</taxon>
        <taxon>Agaricomycotina</taxon>
        <taxon>Agaricomycetes</taxon>
        <taxon>Russulales</taxon>
        <taxon>Bondarzewiaceae</taxon>
        <taxon>Heterobasidion</taxon>
        <taxon>Heterobasidion annosum species complex</taxon>
    </lineage>
</organism>
<evidence type="ECO:0000313" key="2">
    <source>
        <dbReference type="Proteomes" id="UP000030671"/>
    </source>
</evidence>
<dbReference type="HOGENOM" id="CLU_129974_2_0_1"/>
<dbReference type="AlphaFoldDB" id="W4JRF5"/>
<dbReference type="KEGG" id="hir:HETIRDRAFT_331283"/>
<dbReference type="EMBL" id="KI925466">
    <property type="protein sequence ID" value="ETW75451.1"/>
    <property type="molecule type" value="Genomic_DNA"/>
</dbReference>
<evidence type="ECO:0000313" key="1">
    <source>
        <dbReference type="EMBL" id="ETW75451.1"/>
    </source>
</evidence>
<dbReference type="OrthoDB" id="3036502at2759"/>
<accession>W4JRF5</accession>
<gene>
    <name evidence="1" type="ORF">HETIRDRAFT_331283</name>
</gene>
<protein>
    <submittedName>
        <fullName evidence="1">Uncharacterized protein</fullName>
    </submittedName>
</protein>
<name>W4JRF5_HETIT</name>
<reference evidence="1 2" key="1">
    <citation type="journal article" date="2012" name="New Phytol.">
        <title>Insight into trade-off between wood decay and parasitism from the genome of a fungal forest pathogen.</title>
        <authorList>
            <person name="Olson A."/>
            <person name="Aerts A."/>
            <person name="Asiegbu F."/>
            <person name="Belbahri L."/>
            <person name="Bouzid O."/>
            <person name="Broberg A."/>
            <person name="Canback B."/>
            <person name="Coutinho P.M."/>
            <person name="Cullen D."/>
            <person name="Dalman K."/>
            <person name="Deflorio G."/>
            <person name="van Diepen L.T."/>
            <person name="Dunand C."/>
            <person name="Duplessis S."/>
            <person name="Durling M."/>
            <person name="Gonthier P."/>
            <person name="Grimwood J."/>
            <person name="Fossdal C.G."/>
            <person name="Hansson D."/>
            <person name="Henrissat B."/>
            <person name="Hietala A."/>
            <person name="Himmelstrand K."/>
            <person name="Hoffmeister D."/>
            <person name="Hogberg N."/>
            <person name="James T.Y."/>
            <person name="Karlsson M."/>
            <person name="Kohler A."/>
            <person name="Kues U."/>
            <person name="Lee Y.H."/>
            <person name="Lin Y.C."/>
            <person name="Lind M."/>
            <person name="Lindquist E."/>
            <person name="Lombard V."/>
            <person name="Lucas S."/>
            <person name="Lunden K."/>
            <person name="Morin E."/>
            <person name="Murat C."/>
            <person name="Park J."/>
            <person name="Raffaello T."/>
            <person name="Rouze P."/>
            <person name="Salamov A."/>
            <person name="Schmutz J."/>
            <person name="Solheim H."/>
            <person name="Stahlberg J."/>
            <person name="Velez H."/>
            <person name="de Vries R.P."/>
            <person name="Wiebenga A."/>
            <person name="Woodward S."/>
            <person name="Yakovlev I."/>
            <person name="Garbelotto M."/>
            <person name="Martin F."/>
            <person name="Grigoriev I.V."/>
            <person name="Stenlid J."/>
        </authorList>
    </citation>
    <scope>NUCLEOTIDE SEQUENCE [LARGE SCALE GENOMIC DNA]</scope>
    <source>
        <strain evidence="1 2">TC 32-1</strain>
    </source>
</reference>
<keyword evidence="2" id="KW-1185">Reference proteome</keyword>
<dbReference type="STRING" id="747525.W4JRF5"/>
<dbReference type="RefSeq" id="XP_009552868.1">
    <property type="nucleotide sequence ID" value="XM_009554573.1"/>
</dbReference>
<dbReference type="GeneID" id="20671645"/>
<sequence>LDGQFAKKVQKWLAPLDPSTNHNNALELRHSETGKWLIDGDQYVSWKQTPRSFLWIHGRRTSIVSLIVLSTE</sequence>